<sequence length="453" mass="50974">MMKKIILYSLLLIHTLLASCSLVNVIDQVPPNDLVPENAITDEASAELALNGVYSYFQRNLNYIKLGAVPAFSSGYLTANKALLNWEANYEENNARSTTFDLLDFWTGFYKAINAANTVIAEVGKLPEDKFKGARKEEILAEAHFLRAMFHFDLLRYFGEYYKMDSDRGIIIKDTPTTLNTVKTGRSTVKASYEFIGQELEYAIKHAPEFTEPYRVSKWVAKALKARIALYTGDYTQAASIAEDVIQNSGLTLAETYQSFFEQGYNAPGLLFSQGSDQQSQEQDYRFDAYGEGYWSASESFENVIGDDPRKAMIIGGDADWGTQLPKLIAATELQPVYYFRLAEMYLIKAEALARNGASLSEAQAPFNIIRDRAGATLSQATNQQELLEEIYKEIVIELGFENGHEWFAAIRFGKALDLKEEITEAYQYILPIPLGELQVNDLLSQNPGYEQE</sequence>
<evidence type="ECO:0000256" key="3">
    <source>
        <dbReference type="ARBA" id="ARBA00022729"/>
    </source>
</evidence>
<dbReference type="InterPro" id="IPR011990">
    <property type="entry name" value="TPR-like_helical_dom_sf"/>
</dbReference>
<protein>
    <submittedName>
        <fullName evidence="9">RagB/SusD family nutrient uptake outer membrane protein</fullName>
    </submittedName>
</protein>
<dbReference type="Gene3D" id="1.25.40.390">
    <property type="match status" value="1"/>
</dbReference>
<evidence type="ECO:0000259" key="8">
    <source>
        <dbReference type="Pfam" id="PF14322"/>
    </source>
</evidence>
<evidence type="ECO:0000256" key="4">
    <source>
        <dbReference type="ARBA" id="ARBA00023136"/>
    </source>
</evidence>
<dbReference type="InterPro" id="IPR033985">
    <property type="entry name" value="SusD-like_N"/>
</dbReference>
<dbReference type="GO" id="GO:0009279">
    <property type="term" value="C:cell outer membrane"/>
    <property type="evidence" value="ECO:0007669"/>
    <property type="project" value="UniProtKB-SubCell"/>
</dbReference>
<dbReference type="InterPro" id="IPR012944">
    <property type="entry name" value="SusD_RagB_dom"/>
</dbReference>
<organism evidence="9 10">
    <name type="scientific">Rapidithrix thailandica</name>
    <dbReference type="NCBI Taxonomy" id="413964"/>
    <lineage>
        <taxon>Bacteria</taxon>
        <taxon>Pseudomonadati</taxon>
        <taxon>Bacteroidota</taxon>
        <taxon>Cytophagia</taxon>
        <taxon>Cytophagales</taxon>
        <taxon>Flammeovirgaceae</taxon>
        <taxon>Rapidithrix</taxon>
    </lineage>
</organism>
<dbReference type="CDD" id="cd08977">
    <property type="entry name" value="SusD"/>
    <property type="match status" value="1"/>
</dbReference>
<keyword evidence="3 6" id="KW-0732">Signal</keyword>
<comment type="caution">
    <text evidence="9">The sequence shown here is derived from an EMBL/GenBank/DDBJ whole genome shotgun (WGS) entry which is preliminary data.</text>
</comment>
<evidence type="ECO:0000259" key="7">
    <source>
        <dbReference type="Pfam" id="PF07980"/>
    </source>
</evidence>
<evidence type="ECO:0000256" key="6">
    <source>
        <dbReference type="SAM" id="SignalP"/>
    </source>
</evidence>
<name>A0AAW9RNU1_9BACT</name>
<evidence type="ECO:0000313" key="10">
    <source>
        <dbReference type="Proteomes" id="UP001403385"/>
    </source>
</evidence>
<dbReference type="Pfam" id="PF07980">
    <property type="entry name" value="SusD_RagB"/>
    <property type="match status" value="1"/>
</dbReference>
<evidence type="ECO:0000313" key="9">
    <source>
        <dbReference type="EMBL" id="MEN7546479.1"/>
    </source>
</evidence>
<dbReference type="PROSITE" id="PS51257">
    <property type="entry name" value="PROKAR_LIPOPROTEIN"/>
    <property type="match status" value="1"/>
</dbReference>
<dbReference type="AlphaFoldDB" id="A0AAW9RNU1"/>
<proteinExistence type="inferred from homology"/>
<keyword evidence="5" id="KW-0998">Cell outer membrane</keyword>
<comment type="similarity">
    <text evidence="2">Belongs to the SusD family.</text>
</comment>
<feature type="domain" description="SusD-like N-terminal" evidence="8">
    <location>
        <begin position="78"/>
        <end position="230"/>
    </location>
</feature>
<evidence type="ECO:0000256" key="2">
    <source>
        <dbReference type="ARBA" id="ARBA00006275"/>
    </source>
</evidence>
<reference evidence="9 10" key="1">
    <citation type="submission" date="2024-04" db="EMBL/GenBank/DDBJ databases">
        <title>Novel genus in family Flammeovirgaceae.</title>
        <authorList>
            <person name="Nguyen T.H."/>
            <person name="Vuong T.Q."/>
            <person name="Le H."/>
            <person name="Kim S.-G."/>
        </authorList>
    </citation>
    <scope>NUCLEOTIDE SEQUENCE [LARGE SCALE GENOMIC DNA]</scope>
    <source>
        <strain evidence="9 10">JCM 23209</strain>
    </source>
</reference>
<feature type="chain" id="PRO_5043667746" evidence="6">
    <location>
        <begin position="19"/>
        <end position="453"/>
    </location>
</feature>
<dbReference type="RefSeq" id="WP_346819266.1">
    <property type="nucleotide sequence ID" value="NZ_JBDKWZ010000001.1"/>
</dbReference>
<evidence type="ECO:0000256" key="1">
    <source>
        <dbReference type="ARBA" id="ARBA00004442"/>
    </source>
</evidence>
<dbReference type="Proteomes" id="UP001403385">
    <property type="component" value="Unassembled WGS sequence"/>
</dbReference>
<evidence type="ECO:0000256" key="5">
    <source>
        <dbReference type="ARBA" id="ARBA00023237"/>
    </source>
</evidence>
<keyword evidence="4" id="KW-0472">Membrane</keyword>
<accession>A0AAW9RNU1</accession>
<feature type="signal peptide" evidence="6">
    <location>
        <begin position="1"/>
        <end position="18"/>
    </location>
</feature>
<dbReference type="SUPFAM" id="SSF48452">
    <property type="entry name" value="TPR-like"/>
    <property type="match status" value="1"/>
</dbReference>
<keyword evidence="10" id="KW-1185">Reference proteome</keyword>
<feature type="domain" description="RagB/SusD" evidence="7">
    <location>
        <begin position="331"/>
        <end position="417"/>
    </location>
</feature>
<dbReference type="Pfam" id="PF14322">
    <property type="entry name" value="SusD-like_3"/>
    <property type="match status" value="1"/>
</dbReference>
<comment type="subcellular location">
    <subcellularLocation>
        <location evidence="1">Cell outer membrane</location>
    </subcellularLocation>
</comment>
<gene>
    <name evidence="9" type="ORF">AAG747_01080</name>
</gene>
<dbReference type="EMBL" id="JBDKWZ010000001">
    <property type="protein sequence ID" value="MEN7546479.1"/>
    <property type="molecule type" value="Genomic_DNA"/>
</dbReference>